<accession>A0A7S7NSV8</accession>
<gene>
    <name evidence="2" type="ORF">IRI77_03900</name>
</gene>
<protein>
    <recommendedName>
        <fullName evidence="4">PEP-CTERM protein-sorting domain-containing protein</fullName>
    </recommendedName>
</protein>
<dbReference type="KEGG" id="pfer:IRI77_03900"/>
<evidence type="ECO:0008006" key="4">
    <source>
        <dbReference type="Google" id="ProtNLM"/>
    </source>
</evidence>
<dbReference type="AlphaFoldDB" id="A0A7S7NSV8"/>
<reference evidence="2 3" key="1">
    <citation type="submission" date="2020-10" db="EMBL/GenBank/DDBJ databases">
        <title>Complete genome sequence of Paludibaculum fermentans P105T, a facultatively anaerobic acidobacterium capable of dissimilatory Fe(III) reduction.</title>
        <authorList>
            <person name="Dedysh S.N."/>
            <person name="Beletsky A.V."/>
            <person name="Kulichevskaya I.S."/>
            <person name="Mardanov A.V."/>
            <person name="Ravin N.V."/>
        </authorList>
    </citation>
    <scope>NUCLEOTIDE SEQUENCE [LARGE SCALE GENOMIC DNA]</scope>
    <source>
        <strain evidence="2 3">P105</strain>
    </source>
</reference>
<feature type="signal peptide" evidence="1">
    <location>
        <begin position="1"/>
        <end position="19"/>
    </location>
</feature>
<dbReference type="EMBL" id="CP063849">
    <property type="protein sequence ID" value="QOY89113.1"/>
    <property type="molecule type" value="Genomic_DNA"/>
</dbReference>
<name>A0A7S7NSV8_PALFE</name>
<evidence type="ECO:0000313" key="2">
    <source>
        <dbReference type="EMBL" id="QOY89113.1"/>
    </source>
</evidence>
<keyword evidence="3" id="KW-1185">Reference proteome</keyword>
<sequence>MKRILWGIAAAWLSLPAGATTLTGVNLYGTDATGAAHLDPAYWSTSGGGDGAFVWDGSNWSNQVRTPDLNYVLTPGFYGLDAYGEGHPDLAFVAVNLYFNGNTAGAPHISMLTVPNTGIYDVNPAATNLNLPGSGNKPSGQLWFDDGVNRVDVIGVWWFNTGVADVVGPDEVGQLVGSAHTLDSFAHILLQVSPSQVSQTPEPASACLTISGLAGLLLAARWTRKQ</sequence>
<proteinExistence type="predicted"/>
<keyword evidence="1" id="KW-0732">Signal</keyword>
<feature type="chain" id="PRO_5032668080" description="PEP-CTERM protein-sorting domain-containing protein" evidence="1">
    <location>
        <begin position="20"/>
        <end position="226"/>
    </location>
</feature>
<organism evidence="2 3">
    <name type="scientific">Paludibaculum fermentans</name>
    <dbReference type="NCBI Taxonomy" id="1473598"/>
    <lineage>
        <taxon>Bacteria</taxon>
        <taxon>Pseudomonadati</taxon>
        <taxon>Acidobacteriota</taxon>
        <taxon>Terriglobia</taxon>
        <taxon>Bryobacterales</taxon>
        <taxon>Bryobacteraceae</taxon>
        <taxon>Paludibaculum</taxon>
    </lineage>
</organism>
<dbReference type="Proteomes" id="UP000593892">
    <property type="component" value="Chromosome"/>
</dbReference>
<dbReference type="RefSeq" id="WP_194450775.1">
    <property type="nucleotide sequence ID" value="NZ_CP063849.1"/>
</dbReference>
<evidence type="ECO:0000256" key="1">
    <source>
        <dbReference type="SAM" id="SignalP"/>
    </source>
</evidence>
<evidence type="ECO:0000313" key="3">
    <source>
        <dbReference type="Proteomes" id="UP000593892"/>
    </source>
</evidence>